<protein>
    <submittedName>
        <fullName evidence="1">Uncharacterized protein</fullName>
    </submittedName>
</protein>
<accession>A0A2S8FMF6</accession>
<dbReference type="AlphaFoldDB" id="A0A2S8FMF6"/>
<organism evidence="1 2">
    <name type="scientific">Blastopirellula marina</name>
    <dbReference type="NCBI Taxonomy" id="124"/>
    <lineage>
        <taxon>Bacteria</taxon>
        <taxon>Pseudomonadati</taxon>
        <taxon>Planctomycetota</taxon>
        <taxon>Planctomycetia</taxon>
        <taxon>Pirellulales</taxon>
        <taxon>Pirellulaceae</taxon>
        <taxon>Blastopirellula</taxon>
    </lineage>
</organism>
<dbReference type="EMBL" id="PUIA01000035">
    <property type="protein sequence ID" value="PQO33382.1"/>
    <property type="molecule type" value="Genomic_DNA"/>
</dbReference>
<dbReference type="RefSeq" id="WP_105353101.1">
    <property type="nucleotide sequence ID" value="NZ_PUIA01000035.1"/>
</dbReference>
<dbReference type="OrthoDB" id="73156at2"/>
<evidence type="ECO:0000313" key="1">
    <source>
        <dbReference type="EMBL" id="PQO33382.1"/>
    </source>
</evidence>
<sequence>MADPIPTEADVMRCGFNVGYFDKSDVAQWADRWILALEEPCDELFDLSMNRSMAPIDLAILLRNMGSSEPTFLVATSIGFVGLMYGEKRFSTQHAAKELYSLAHQEGITPEEASRITYLDDGCDLAYSGLYGSIEQIKRELSQFVSPYAERLISQFPQLFPSRN</sequence>
<comment type="caution">
    <text evidence="1">The sequence shown here is derived from an EMBL/GenBank/DDBJ whole genome shotgun (WGS) entry which is preliminary data.</text>
</comment>
<evidence type="ECO:0000313" key="2">
    <source>
        <dbReference type="Proteomes" id="UP000240009"/>
    </source>
</evidence>
<reference evidence="1 2" key="1">
    <citation type="submission" date="2018-02" db="EMBL/GenBank/DDBJ databases">
        <title>Comparative genomes isolates from brazilian mangrove.</title>
        <authorList>
            <person name="Araujo J.E."/>
            <person name="Taketani R.G."/>
            <person name="Silva M.C.P."/>
            <person name="Loureco M.V."/>
            <person name="Andreote F.D."/>
        </authorList>
    </citation>
    <scope>NUCLEOTIDE SEQUENCE [LARGE SCALE GENOMIC DNA]</scope>
    <source>
        <strain evidence="1 2">HEX-2 MGV</strain>
    </source>
</reference>
<name>A0A2S8FMF6_9BACT</name>
<dbReference type="Proteomes" id="UP000240009">
    <property type="component" value="Unassembled WGS sequence"/>
</dbReference>
<gene>
    <name evidence="1" type="ORF">C5Y96_11070</name>
</gene>
<proteinExistence type="predicted"/>